<dbReference type="Gene3D" id="1.20.120.530">
    <property type="entry name" value="GntR ligand-binding domain-like"/>
    <property type="match status" value="1"/>
</dbReference>
<evidence type="ECO:0000256" key="1">
    <source>
        <dbReference type="ARBA" id="ARBA00023015"/>
    </source>
</evidence>
<sequence length="245" mass="28593">MGKSPDRKKRLEDAHMHLIERISKMQSQRQQGQNLSDKAYRIIKNSIITCELEPGSYLSENMLAEALEMSRTPIREAIKLLQEENLLTAEKSQGIYVSDISLSDVKQLYATREALECKALDLARDSLDKKRFDELKNQLEEYLIKLKRGEELDYEVMAASDRKFHMAIIEESENDYIKNFMNNIYAQISRYQYLSARAHSDIEDSIYQHLQLIELIQNESFAETIKKLKIHIDKAAQNIIYGIFH</sequence>
<dbReference type="Pfam" id="PF07729">
    <property type="entry name" value="FCD"/>
    <property type="match status" value="1"/>
</dbReference>
<dbReference type="SUPFAM" id="SSF46785">
    <property type="entry name" value="Winged helix' DNA-binding domain"/>
    <property type="match status" value="1"/>
</dbReference>
<evidence type="ECO:0000256" key="2">
    <source>
        <dbReference type="ARBA" id="ARBA00023125"/>
    </source>
</evidence>
<dbReference type="Gene3D" id="1.10.10.10">
    <property type="entry name" value="Winged helix-like DNA-binding domain superfamily/Winged helix DNA-binding domain"/>
    <property type="match status" value="1"/>
</dbReference>
<evidence type="ECO:0000313" key="6">
    <source>
        <dbReference type="Proteomes" id="UP000199476"/>
    </source>
</evidence>
<dbReference type="EMBL" id="FNGO01000031">
    <property type="protein sequence ID" value="SDM38564.1"/>
    <property type="molecule type" value="Genomic_DNA"/>
</dbReference>
<keyword evidence="3" id="KW-0804">Transcription</keyword>
<feature type="domain" description="HTH gntR-type" evidence="4">
    <location>
        <begin position="33"/>
        <end position="100"/>
    </location>
</feature>
<dbReference type="CDD" id="cd07377">
    <property type="entry name" value="WHTH_GntR"/>
    <property type="match status" value="1"/>
</dbReference>
<dbReference type="InterPro" id="IPR008920">
    <property type="entry name" value="TF_FadR/GntR_C"/>
</dbReference>
<dbReference type="STRING" id="321763.SAMN04488692_1313"/>
<dbReference type="Pfam" id="PF00392">
    <property type="entry name" value="GntR"/>
    <property type="match status" value="1"/>
</dbReference>
<organism evidence="5 6">
    <name type="scientific">Halarsenatibacter silvermanii</name>
    <dbReference type="NCBI Taxonomy" id="321763"/>
    <lineage>
        <taxon>Bacteria</taxon>
        <taxon>Bacillati</taxon>
        <taxon>Bacillota</taxon>
        <taxon>Clostridia</taxon>
        <taxon>Halanaerobiales</taxon>
        <taxon>Halarsenatibacteraceae</taxon>
        <taxon>Halarsenatibacter</taxon>
    </lineage>
</organism>
<dbReference type="InterPro" id="IPR036390">
    <property type="entry name" value="WH_DNA-bd_sf"/>
</dbReference>
<evidence type="ECO:0000313" key="5">
    <source>
        <dbReference type="EMBL" id="SDM38564.1"/>
    </source>
</evidence>
<evidence type="ECO:0000256" key="3">
    <source>
        <dbReference type="ARBA" id="ARBA00023163"/>
    </source>
</evidence>
<dbReference type="GO" id="GO:0003677">
    <property type="term" value="F:DNA binding"/>
    <property type="evidence" value="ECO:0007669"/>
    <property type="project" value="UniProtKB-KW"/>
</dbReference>
<dbReference type="GO" id="GO:0003700">
    <property type="term" value="F:DNA-binding transcription factor activity"/>
    <property type="evidence" value="ECO:0007669"/>
    <property type="project" value="InterPro"/>
</dbReference>
<dbReference type="AlphaFoldDB" id="A0A1G9ST78"/>
<accession>A0A1G9ST78</accession>
<dbReference type="OrthoDB" id="389878at2"/>
<dbReference type="PANTHER" id="PTHR43537">
    <property type="entry name" value="TRANSCRIPTIONAL REGULATOR, GNTR FAMILY"/>
    <property type="match status" value="1"/>
</dbReference>
<dbReference type="RefSeq" id="WP_089762033.1">
    <property type="nucleotide sequence ID" value="NZ_FNGO01000031.1"/>
</dbReference>
<reference evidence="5 6" key="1">
    <citation type="submission" date="2016-10" db="EMBL/GenBank/DDBJ databases">
        <authorList>
            <person name="de Groot N.N."/>
        </authorList>
    </citation>
    <scope>NUCLEOTIDE SEQUENCE [LARGE SCALE GENOMIC DNA]</scope>
    <source>
        <strain evidence="5 6">SLAS-1</strain>
    </source>
</reference>
<keyword evidence="2 5" id="KW-0238">DNA-binding</keyword>
<dbReference type="InterPro" id="IPR000524">
    <property type="entry name" value="Tscrpt_reg_HTH_GntR"/>
</dbReference>
<protein>
    <submittedName>
        <fullName evidence="5">DNA-binding transcriptional regulator, GntR family</fullName>
    </submittedName>
</protein>
<proteinExistence type="predicted"/>
<gene>
    <name evidence="5" type="ORF">SAMN04488692_1313</name>
</gene>
<keyword evidence="6" id="KW-1185">Reference proteome</keyword>
<dbReference type="InterPro" id="IPR011711">
    <property type="entry name" value="GntR_C"/>
</dbReference>
<name>A0A1G9ST78_9FIRM</name>
<dbReference type="PANTHER" id="PTHR43537:SF5">
    <property type="entry name" value="UXU OPERON TRANSCRIPTIONAL REGULATOR"/>
    <property type="match status" value="1"/>
</dbReference>
<keyword evidence="1" id="KW-0805">Transcription regulation</keyword>
<dbReference type="SMART" id="SM00345">
    <property type="entry name" value="HTH_GNTR"/>
    <property type="match status" value="1"/>
</dbReference>
<dbReference type="SMART" id="SM00895">
    <property type="entry name" value="FCD"/>
    <property type="match status" value="1"/>
</dbReference>
<dbReference type="PROSITE" id="PS50949">
    <property type="entry name" value="HTH_GNTR"/>
    <property type="match status" value="1"/>
</dbReference>
<dbReference type="InterPro" id="IPR036388">
    <property type="entry name" value="WH-like_DNA-bd_sf"/>
</dbReference>
<dbReference type="Proteomes" id="UP000199476">
    <property type="component" value="Unassembled WGS sequence"/>
</dbReference>
<evidence type="ECO:0000259" key="4">
    <source>
        <dbReference type="PROSITE" id="PS50949"/>
    </source>
</evidence>
<dbReference type="SUPFAM" id="SSF48008">
    <property type="entry name" value="GntR ligand-binding domain-like"/>
    <property type="match status" value="1"/>
</dbReference>